<accession>A0A1U7LNU3</accession>
<dbReference type="GO" id="GO:0003743">
    <property type="term" value="F:translation initiation factor activity"/>
    <property type="evidence" value="ECO:0007669"/>
    <property type="project" value="UniProtKB-KW"/>
</dbReference>
<evidence type="ECO:0000313" key="9">
    <source>
        <dbReference type="EMBL" id="OLL24212.1"/>
    </source>
</evidence>
<dbReference type="FunFam" id="4.10.860.10:FF:000001">
    <property type="entry name" value="Eukaryotic translation initiation factor 3 subunit A"/>
    <property type="match status" value="1"/>
</dbReference>
<gene>
    <name evidence="9" type="ORF">NEOLI_001450</name>
</gene>
<dbReference type="STRING" id="1198029.A0A1U7LNU3"/>
<dbReference type="AlphaFoldDB" id="A0A1U7LNU3"/>
<evidence type="ECO:0000256" key="4">
    <source>
        <dbReference type="ARBA" id="ARBA00022884"/>
    </source>
</evidence>
<keyword evidence="5" id="KW-0648">Protein biosynthesis</keyword>
<evidence type="ECO:0000256" key="2">
    <source>
        <dbReference type="ARBA" id="ARBA00022490"/>
    </source>
</evidence>
<dbReference type="GO" id="GO:0003729">
    <property type="term" value="F:mRNA binding"/>
    <property type="evidence" value="ECO:0007669"/>
    <property type="project" value="TreeGrafter"/>
</dbReference>
<reference evidence="9 10" key="1">
    <citation type="submission" date="2016-04" db="EMBL/GenBank/DDBJ databases">
        <title>Evolutionary innovation and constraint leading to complex multicellularity in the Ascomycota.</title>
        <authorList>
            <person name="Cisse O."/>
            <person name="Nguyen A."/>
            <person name="Hewitt D.A."/>
            <person name="Jedd G."/>
            <person name="Stajich J.E."/>
        </authorList>
    </citation>
    <scope>NUCLEOTIDE SEQUENCE [LARGE SCALE GENOMIC DNA]</scope>
    <source>
        <strain evidence="9 10">DAH-3</strain>
    </source>
</reference>
<dbReference type="PANTHER" id="PTHR14005">
    <property type="entry name" value="EUKARYOTIC TRANSLATION INITIATION FACTOR 3, THETA SUBUNIT"/>
    <property type="match status" value="1"/>
</dbReference>
<evidence type="ECO:0000313" key="10">
    <source>
        <dbReference type="Proteomes" id="UP000186594"/>
    </source>
</evidence>
<keyword evidence="3 9" id="KW-0396">Initiation factor</keyword>
<dbReference type="Pfam" id="PF22591">
    <property type="entry name" value="eIF3a_PCI_TPR-like"/>
    <property type="match status" value="1"/>
</dbReference>
<dbReference type="InterPro" id="IPR027512">
    <property type="entry name" value="EIF3A"/>
</dbReference>
<dbReference type="GO" id="GO:0043614">
    <property type="term" value="C:multi-eIF complex"/>
    <property type="evidence" value="ECO:0007669"/>
    <property type="project" value="TreeGrafter"/>
</dbReference>
<keyword evidence="2" id="KW-0963">Cytoplasm</keyword>
<dbReference type="GO" id="GO:0071540">
    <property type="term" value="C:eukaryotic translation initiation factor 3 complex, eIF3e"/>
    <property type="evidence" value="ECO:0007669"/>
    <property type="project" value="TreeGrafter"/>
</dbReference>
<feature type="region of interest" description="Disordered" evidence="7">
    <location>
        <begin position="21"/>
        <end position="42"/>
    </location>
</feature>
<comment type="subcellular location">
    <subcellularLocation>
        <location evidence="1">Cytoplasm</location>
    </subcellularLocation>
</comment>
<dbReference type="EMBL" id="LXFE01000935">
    <property type="protein sequence ID" value="OLL24212.1"/>
    <property type="molecule type" value="Genomic_DNA"/>
</dbReference>
<feature type="compositionally biased region" description="Polar residues" evidence="7">
    <location>
        <begin position="21"/>
        <end position="32"/>
    </location>
</feature>
<comment type="caution">
    <text evidence="9">The sequence shown here is derived from an EMBL/GenBank/DDBJ whole genome shotgun (WGS) entry which is preliminary data.</text>
</comment>
<evidence type="ECO:0000259" key="8">
    <source>
        <dbReference type="Pfam" id="PF22591"/>
    </source>
</evidence>
<protein>
    <submittedName>
        <fullName evidence="9">Eukaryotic translation initiation factor 3 subunit A</fullName>
    </submittedName>
</protein>
<keyword evidence="10" id="KW-1185">Reference proteome</keyword>
<evidence type="ECO:0000256" key="7">
    <source>
        <dbReference type="SAM" id="MobiDB-lite"/>
    </source>
</evidence>
<dbReference type="GO" id="GO:0002188">
    <property type="term" value="P:translation reinitiation"/>
    <property type="evidence" value="ECO:0007669"/>
    <property type="project" value="TreeGrafter"/>
</dbReference>
<dbReference type="OrthoDB" id="18884at2759"/>
<proteinExistence type="predicted"/>
<feature type="compositionally biased region" description="Gly residues" evidence="7">
    <location>
        <begin position="362"/>
        <end position="374"/>
    </location>
</feature>
<dbReference type="InterPro" id="IPR054711">
    <property type="entry name" value="eIF3a_PCI_TPR-like"/>
</dbReference>
<name>A0A1U7LNU3_NEOID</name>
<dbReference type="Gene3D" id="4.10.860.10">
    <property type="entry name" value="UVR domain"/>
    <property type="match status" value="1"/>
</dbReference>
<evidence type="ECO:0000256" key="5">
    <source>
        <dbReference type="ARBA" id="ARBA00022917"/>
    </source>
</evidence>
<organism evidence="9 10">
    <name type="scientific">Neolecta irregularis (strain DAH-3)</name>
    <dbReference type="NCBI Taxonomy" id="1198029"/>
    <lineage>
        <taxon>Eukaryota</taxon>
        <taxon>Fungi</taxon>
        <taxon>Dikarya</taxon>
        <taxon>Ascomycota</taxon>
        <taxon>Taphrinomycotina</taxon>
        <taxon>Neolectales</taxon>
        <taxon>Neolectaceae</taxon>
        <taxon>Neolecta</taxon>
    </lineage>
</organism>
<dbReference type="Proteomes" id="UP000186594">
    <property type="component" value="Unassembled WGS sequence"/>
</dbReference>
<feature type="region of interest" description="Disordered" evidence="7">
    <location>
        <begin position="330"/>
        <end position="378"/>
    </location>
</feature>
<keyword evidence="4" id="KW-0694">RNA-binding</keyword>
<dbReference type="GO" id="GO:0001732">
    <property type="term" value="P:formation of cytoplasmic translation initiation complex"/>
    <property type="evidence" value="ECO:0007669"/>
    <property type="project" value="TreeGrafter"/>
</dbReference>
<evidence type="ECO:0000256" key="6">
    <source>
        <dbReference type="ARBA" id="ARBA00023054"/>
    </source>
</evidence>
<feature type="domain" description="eIF3a PCI" evidence="8">
    <location>
        <begin position="48"/>
        <end position="276"/>
    </location>
</feature>
<keyword evidence="6" id="KW-0175">Coiled coil</keyword>
<sequence length="468" mass="50016">MHRNGIHRGSGAWDEVKSTFAKSPHTTFNRQKPQSRRYGPTQAGECNKELSAVGQQGAALEALHSALKKPRGAALSVVEPIALRFIELCTDLRKGKVAKEGLYDYRKLVVKTFLGQAEKKVMQAQAKADKLSVDKIEDLEATETPESIMLSLVSNEQSKDRTDRELVTPWLKFLWEAYRTVLETLKNNSRLEQIYQETAHQAFNFCLRYSRKAEFRRLCDLLRNHLGNVSKYTGQAHSINLSDADTLQRHLDTRFTQLNAAADLELWQEAYRSVEDHDGELLREAGEHLFGERELPVPCGGVEPVPQPDAKQDQRAARVPKDGVCGAAVCAGDPGSEHGAEQGACGRERRRQAQEQPAVGAAGDGQDAGAGGAAAGRAEQGAAEGGECGAAAAVCPGRDRVPPAEHLRESGAAGGEACAGRGSAAVHPAAAPGDPHAAAAAARAGVRQRAAGLCCAAGGAVWPDGDAD</sequence>
<dbReference type="PANTHER" id="PTHR14005:SF0">
    <property type="entry name" value="EUKARYOTIC TRANSLATION INITIATION FACTOR 3 SUBUNIT A"/>
    <property type="match status" value="1"/>
</dbReference>
<evidence type="ECO:0000256" key="1">
    <source>
        <dbReference type="ARBA" id="ARBA00004496"/>
    </source>
</evidence>
<dbReference type="GO" id="GO:0071541">
    <property type="term" value="C:eukaryotic translation initiation factor 3 complex, eIF3m"/>
    <property type="evidence" value="ECO:0007669"/>
    <property type="project" value="TreeGrafter"/>
</dbReference>
<evidence type="ECO:0000256" key="3">
    <source>
        <dbReference type="ARBA" id="ARBA00022540"/>
    </source>
</evidence>